<evidence type="ECO:0000256" key="10">
    <source>
        <dbReference type="ARBA" id="ARBA00023004"/>
    </source>
</evidence>
<keyword evidence="3" id="KW-0813">Transport</keyword>
<dbReference type="GO" id="GO:0022904">
    <property type="term" value="P:respiratory electron transport chain"/>
    <property type="evidence" value="ECO:0007669"/>
    <property type="project" value="InterPro"/>
</dbReference>
<evidence type="ECO:0000256" key="12">
    <source>
        <dbReference type="ARBA" id="ARBA00037975"/>
    </source>
</evidence>
<dbReference type="EMBL" id="FM954973">
    <property type="protein sequence ID" value="CAV26534.1"/>
    <property type="molecule type" value="Genomic_DNA"/>
</dbReference>
<reference evidence="15 16" key="1">
    <citation type="submission" date="2009-02" db="EMBL/GenBank/DDBJ databases">
        <title>Vibrio splendidus str. LGP32 complete genome.</title>
        <authorList>
            <person name="Mazel D."/>
            <person name="Le Roux F."/>
        </authorList>
    </citation>
    <scope>NUCLEOTIDE SEQUENCE [LARGE SCALE GENOMIC DNA]</scope>
    <source>
        <strain evidence="15 16">LGP32</strain>
    </source>
</reference>
<evidence type="ECO:0000256" key="3">
    <source>
        <dbReference type="ARBA" id="ARBA00022448"/>
    </source>
</evidence>
<comment type="subcellular location">
    <subcellularLocation>
        <location evidence="2">Cell membrane</location>
        <topology evidence="2">Multi-pass membrane protein</topology>
    </subcellularLocation>
</comment>
<dbReference type="GO" id="GO:0009055">
    <property type="term" value="F:electron transfer activity"/>
    <property type="evidence" value="ECO:0007669"/>
    <property type="project" value="InterPro"/>
</dbReference>
<comment type="cofactor">
    <cofactor evidence="1">
        <name>heme b</name>
        <dbReference type="ChEBI" id="CHEBI:60344"/>
    </cofactor>
</comment>
<feature type="domain" description="Cytochrome b561 bacterial/Ni-hydrogenase" evidence="14">
    <location>
        <begin position="7"/>
        <end position="68"/>
    </location>
</feature>
<dbReference type="HOGENOM" id="CLU_184605_0_0_6"/>
<keyword evidence="9 13" id="KW-1133">Transmembrane helix</keyword>
<dbReference type="InterPro" id="IPR052168">
    <property type="entry name" value="Cytochrome_b561_oxidase"/>
</dbReference>
<dbReference type="Proteomes" id="UP000009100">
    <property type="component" value="Chromosome 2"/>
</dbReference>
<dbReference type="PANTHER" id="PTHR30529:SF1">
    <property type="entry name" value="CYTOCHROME B561 HOMOLOG 2"/>
    <property type="match status" value="1"/>
</dbReference>
<dbReference type="Pfam" id="PF01292">
    <property type="entry name" value="Ni_hydr_CYTB"/>
    <property type="match status" value="1"/>
</dbReference>
<evidence type="ECO:0000256" key="9">
    <source>
        <dbReference type="ARBA" id="ARBA00022989"/>
    </source>
</evidence>
<evidence type="ECO:0000259" key="14">
    <source>
        <dbReference type="Pfam" id="PF01292"/>
    </source>
</evidence>
<dbReference type="Gene3D" id="1.20.950.20">
    <property type="entry name" value="Transmembrane di-heme cytochromes, Chain C"/>
    <property type="match status" value="1"/>
</dbReference>
<dbReference type="GO" id="GO:0046872">
    <property type="term" value="F:metal ion binding"/>
    <property type="evidence" value="ECO:0007669"/>
    <property type="project" value="UniProtKB-KW"/>
</dbReference>
<accession>B7VSH3</accession>
<keyword evidence="7" id="KW-0479">Metal-binding</keyword>
<organism evidence="15 16">
    <name type="scientific">Vibrio atlanticus (strain LGP32)</name>
    <name type="common">Vibrio splendidus (strain Mel32)</name>
    <dbReference type="NCBI Taxonomy" id="575788"/>
    <lineage>
        <taxon>Bacteria</taxon>
        <taxon>Pseudomonadati</taxon>
        <taxon>Pseudomonadota</taxon>
        <taxon>Gammaproteobacteria</taxon>
        <taxon>Vibrionales</taxon>
        <taxon>Vibrionaceae</taxon>
        <taxon>Vibrio</taxon>
    </lineage>
</organism>
<keyword evidence="10" id="KW-0408">Iron</keyword>
<evidence type="ECO:0000256" key="5">
    <source>
        <dbReference type="ARBA" id="ARBA00022617"/>
    </source>
</evidence>
<dbReference type="AlphaFoldDB" id="B7VSH3"/>
<dbReference type="KEGG" id="vsp:VS_II0790"/>
<evidence type="ECO:0000256" key="6">
    <source>
        <dbReference type="ARBA" id="ARBA00022692"/>
    </source>
</evidence>
<keyword evidence="4" id="KW-1003">Cell membrane</keyword>
<proteinExistence type="inferred from homology"/>
<dbReference type="InterPro" id="IPR016174">
    <property type="entry name" value="Di-haem_cyt_TM"/>
</dbReference>
<evidence type="ECO:0000256" key="8">
    <source>
        <dbReference type="ARBA" id="ARBA00022982"/>
    </source>
</evidence>
<feature type="transmembrane region" description="Helical" evidence="13">
    <location>
        <begin position="12"/>
        <end position="34"/>
    </location>
</feature>
<dbReference type="PANTHER" id="PTHR30529">
    <property type="entry name" value="CYTOCHROME B561"/>
    <property type="match status" value="1"/>
</dbReference>
<dbReference type="STRING" id="575788.VS_II0790"/>
<evidence type="ECO:0000256" key="4">
    <source>
        <dbReference type="ARBA" id="ARBA00022475"/>
    </source>
</evidence>
<keyword evidence="5" id="KW-0349">Heme</keyword>
<gene>
    <name evidence="15" type="ordered locus">VS_II0790</name>
</gene>
<dbReference type="InterPro" id="IPR011577">
    <property type="entry name" value="Cyt_b561_bac/Ni-Hgenase"/>
</dbReference>
<dbReference type="GO" id="GO:0020037">
    <property type="term" value="F:heme binding"/>
    <property type="evidence" value="ECO:0007669"/>
    <property type="project" value="TreeGrafter"/>
</dbReference>
<comment type="similarity">
    <text evidence="12">Belongs to the cytochrome b561 family.</text>
</comment>
<keyword evidence="8" id="KW-0249">Electron transport</keyword>
<evidence type="ECO:0000256" key="2">
    <source>
        <dbReference type="ARBA" id="ARBA00004651"/>
    </source>
</evidence>
<evidence type="ECO:0000256" key="1">
    <source>
        <dbReference type="ARBA" id="ARBA00001970"/>
    </source>
</evidence>
<keyword evidence="6 13" id="KW-0812">Transmembrane</keyword>
<dbReference type="SUPFAM" id="SSF81342">
    <property type="entry name" value="Transmembrane di-heme cytochromes"/>
    <property type="match status" value="1"/>
</dbReference>
<evidence type="ECO:0000256" key="11">
    <source>
        <dbReference type="ARBA" id="ARBA00023136"/>
    </source>
</evidence>
<name>B7VSH3_VIBA3</name>
<dbReference type="GO" id="GO:0005886">
    <property type="term" value="C:plasma membrane"/>
    <property type="evidence" value="ECO:0007669"/>
    <property type="project" value="UniProtKB-SubCell"/>
</dbReference>
<protein>
    <submittedName>
        <fullName evidence="15">Cytochrome b561</fullName>
    </submittedName>
</protein>
<evidence type="ECO:0000256" key="13">
    <source>
        <dbReference type="SAM" id="Phobius"/>
    </source>
</evidence>
<evidence type="ECO:0000313" key="15">
    <source>
        <dbReference type="EMBL" id="CAV26534.1"/>
    </source>
</evidence>
<keyword evidence="11 13" id="KW-0472">Membrane</keyword>
<sequence>MNNNVKNYNPLARAMHWISALAIFGLFGVGLWMVDLSYYSEWYKTAPDYHRSVGILLAAVTIIRLLWKLVTASPNVEGKSYEVVAGEDRSWIYVH</sequence>
<dbReference type="eggNOG" id="COG3038">
    <property type="taxonomic scope" value="Bacteria"/>
</dbReference>
<evidence type="ECO:0000313" key="16">
    <source>
        <dbReference type="Proteomes" id="UP000009100"/>
    </source>
</evidence>
<feature type="transmembrane region" description="Helical" evidence="13">
    <location>
        <begin position="49"/>
        <end position="67"/>
    </location>
</feature>
<evidence type="ECO:0000256" key="7">
    <source>
        <dbReference type="ARBA" id="ARBA00022723"/>
    </source>
</evidence>